<evidence type="ECO:0000313" key="8">
    <source>
        <dbReference type="Proteomes" id="UP000251993"/>
    </source>
</evidence>
<dbReference type="AlphaFoldDB" id="A0A344TMI6"/>
<dbReference type="InterPro" id="IPR021120">
    <property type="entry name" value="KduI/IolB_isomerase"/>
</dbReference>
<dbReference type="EMBL" id="CP030850">
    <property type="protein sequence ID" value="AXE19857.1"/>
    <property type="molecule type" value="Genomic_DNA"/>
</dbReference>
<dbReference type="Gene3D" id="2.60.120.520">
    <property type="entry name" value="pectin degrading enzyme 5-keto 4- deoxyuronate isomerase, domain 1"/>
    <property type="match status" value="1"/>
</dbReference>
<dbReference type="InterPro" id="IPR014710">
    <property type="entry name" value="RmlC-like_jellyroll"/>
</dbReference>
<dbReference type="GO" id="GO:0008697">
    <property type="term" value="F:4-deoxy-L-threo-5-hexosulose-uronate ketol-isomerase activity"/>
    <property type="evidence" value="ECO:0007669"/>
    <property type="project" value="UniProtKB-UniRule"/>
</dbReference>
<evidence type="ECO:0000256" key="6">
    <source>
        <dbReference type="HAMAP-Rule" id="MF_00687"/>
    </source>
</evidence>
<proteinExistence type="inferred from homology"/>
<dbReference type="SUPFAM" id="SSF51182">
    <property type="entry name" value="RmlC-like cupins"/>
    <property type="match status" value="1"/>
</dbReference>
<dbReference type="Gene3D" id="2.60.120.10">
    <property type="entry name" value="Jelly Rolls"/>
    <property type="match status" value="1"/>
</dbReference>
<comment type="function">
    <text evidence="6">Catalyzes the isomerization of 5-dehydro-4-deoxy-D-glucuronate to 3-deoxy-D-glycero-2,5-hexodiulosonate.</text>
</comment>
<evidence type="ECO:0000256" key="5">
    <source>
        <dbReference type="ARBA" id="ARBA00023235"/>
    </source>
</evidence>
<comment type="catalytic activity">
    <reaction evidence="1 6">
        <text>5-dehydro-4-deoxy-D-glucuronate = 3-deoxy-D-glycero-2,5-hexodiulosonate</text>
        <dbReference type="Rhea" id="RHEA:23896"/>
        <dbReference type="ChEBI" id="CHEBI:17117"/>
        <dbReference type="ChEBI" id="CHEBI:29071"/>
        <dbReference type="EC" id="5.3.1.17"/>
    </reaction>
</comment>
<dbReference type="RefSeq" id="WP_114068625.1">
    <property type="nucleotide sequence ID" value="NZ_CP030850.1"/>
</dbReference>
<dbReference type="GO" id="GO:0019698">
    <property type="term" value="P:D-galacturonate catabolic process"/>
    <property type="evidence" value="ECO:0007669"/>
    <property type="project" value="TreeGrafter"/>
</dbReference>
<feature type="binding site" evidence="6">
    <location>
        <position position="243"/>
    </location>
    <ligand>
        <name>Zn(2+)</name>
        <dbReference type="ChEBI" id="CHEBI:29105"/>
    </ligand>
</feature>
<dbReference type="GO" id="GO:0042840">
    <property type="term" value="P:D-glucuronate catabolic process"/>
    <property type="evidence" value="ECO:0007669"/>
    <property type="project" value="TreeGrafter"/>
</dbReference>
<evidence type="ECO:0000256" key="3">
    <source>
        <dbReference type="ARBA" id="ARBA00022723"/>
    </source>
</evidence>
<evidence type="ECO:0000256" key="1">
    <source>
        <dbReference type="ARBA" id="ARBA00000552"/>
    </source>
</evidence>
<dbReference type="PANTHER" id="PTHR38461:SF1">
    <property type="entry name" value="4-DEOXY-L-THREO-5-HEXOSULOSE-URONATE KETOL-ISOMERASE"/>
    <property type="match status" value="1"/>
</dbReference>
<dbReference type="UniPathway" id="UPA00545">
    <property type="reaction ID" value="UER00826"/>
</dbReference>
<dbReference type="OrthoDB" id="9770644at2"/>
<feature type="binding site" evidence="6">
    <location>
        <position position="194"/>
    </location>
    <ligand>
        <name>Zn(2+)</name>
        <dbReference type="ChEBI" id="CHEBI:29105"/>
    </ligand>
</feature>
<dbReference type="EC" id="5.3.1.17" evidence="6"/>
<dbReference type="CDD" id="cd20294">
    <property type="entry name" value="cupin_KduI_N"/>
    <property type="match status" value="1"/>
</dbReference>
<evidence type="ECO:0000313" key="7">
    <source>
        <dbReference type="EMBL" id="AXE19857.1"/>
    </source>
</evidence>
<evidence type="ECO:0000256" key="4">
    <source>
        <dbReference type="ARBA" id="ARBA00022833"/>
    </source>
</evidence>
<reference evidence="7 8" key="1">
    <citation type="submission" date="2018-07" db="EMBL/GenBank/DDBJ databases">
        <title>Genome sequencing of Runella.</title>
        <authorList>
            <person name="Baek M.-G."/>
            <person name="Yi H."/>
        </authorList>
    </citation>
    <scope>NUCLEOTIDE SEQUENCE [LARGE SCALE GENOMIC DNA]</scope>
    <source>
        <strain evidence="7 8">HYN0085</strain>
    </source>
</reference>
<feature type="binding site" evidence="6">
    <location>
        <position position="196"/>
    </location>
    <ligand>
        <name>Zn(2+)</name>
        <dbReference type="ChEBI" id="CHEBI:29105"/>
    </ligand>
</feature>
<feature type="binding site" evidence="6">
    <location>
        <position position="201"/>
    </location>
    <ligand>
        <name>Zn(2+)</name>
        <dbReference type="ChEBI" id="CHEBI:29105"/>
    </ligand>
</feature>
<comment type="pathway">
    <text evidence="6">Glycan metabolism; pectin degradation; 2-dehydro-3-deoxy-D-gluconate from pectin: step 4/5.</text>
</comment>
<evidence type="ECO:0000256" key="2">
    <source>
        <dbReference type="ARBA" id="ARBA00008086"/>
    </source>
</evidence>
<comment type="similarity">
    <text evidence="2 6">Belongs to the KduI family.</text>
</comment>
<dbReference type="InterPro" id="IPR007045">
    <property type="entry name" value="KduI"/>
</dbReference>
<name>A0A344TMI6_9BACT</name>
<dbReference type="InterPro" id="IPR027449">
    <property type="entry name" value="KduI_N"/>
</dbReference>
<dbReference type="Proteomes" id="UP000251993">
    <property type="component" value="Chromosome"/>
</dbReference>
<dbReference type="KEGG" id="run:DR864_19960"/>
<dbReference type="GO" id="GO:0008270">
    <property type="term" value="F:zinc ion binding"/>
    <property type="evidence" value="ECO:0007669"/>
    <property type="project" value="UniProtKB-UniRule"/>
</dbReference>
<gene>
    <name evidence="6" type="primary">kduI</name>
    <name evidence="7" type="ORF">DR864_19960</name>
</gene>
<dbReference type="HAMAP" id="MF_00687">
    <property type="entry name" value="KduI"/>
    <property type="match status" value="1"/>
</dbReference>
<organism evidence="7 8">
    <name type="scientific">Runella rosea</name>
    <dbReference type="NCBI Taxonomy" id="2259595"/>
    <lineage>
        <taxon>Bacteria</taxon>
        <taxon>Pseudomonadati</taxon>
        <taxon>Bacteroidota</taxon>
        <taxon>Cytophagia</taxon>
        <taxon>Cytophagales</taxon>
        <taxon>Spirosomataceae</taxon>
        <taxon>Runella</taxon>
    </lineage>
</organism>
<accession>A0A344TMI6</accession>
<dbReference type="PIRSF" id="PIRSF006625">
    <property type="entry name" value="KduI"/>
    <property type="match status" value="1"/>
</dbReference>
<keyword evidence="5 6" id="KW-0413">Isomerase</keyword>
<protein>
    <recommendedName>
        <fullName evidence="6">4-deoxy-L-threo-5-hexosulose-uronate ketol-isomerase</fullName>
        <ecNumber evidence="6">5.3.1.17</ecNumber>
    </recommendedName>
    <alternativeName>
        <fullName evidence="6">5-keto-4-deoxyuronate isomerase</fullName>
    </alternativeName>
    <alternativeName>
        <fullName evidence="6">DKI isomerase</fullName>
    </alternativeName>
</protein>
<dbReference type="InterPro" id="IPR011051">
    <property type="entry name" value="RmlC_Cupin_sf"/>
</dbReference>
<sequence length="276" mass="31118">MQIRHESSRKETAQMNTEELRENFLIETLFTPNQIEWVYSHYDRVLTGGAMPLESTITLQTHDALKANYFLERRELGIINVGGKGCVVADGVTFELDKLGCLYLGKGTQNVVFNSQNVETPARFFLLSSPAHHTYPNRTFTKEEASPVNLGAVETANQRTIYKYIHEGGIQSCQLVMGLTVLQTGSVWNTMPAHTHDRRMEAYCYFDVPENHGVLHLMGEPTQTRHLWVANHQAILSPPWSIHSGCGTSSYSFIWGMAGENKDFTDMDLLPIPALR</sequence>
<dbReference type="CDD" id="cd20491">
    <property type="entry name" value="cupin_KduI_C"/>
    <property type="match status" value="1"/>
</dbReference>
<keyword evidence="8" id="KW-1185">Reference proteome</keyword>
<dbReference type="GO" id="GO:0045490">
    <property type="term" value="P:pectin catabolic process"/>
    <property type="evidence" value="ECO:0007669"/>
    <property type="project" value="UniProtKB-UniRule"/>
</dbReference>
<keyword evidence="3 6" id="KW-0479">Metal-binding</keyword>
<dbReference type="Pfam" id="PF04962">
    <property type="entry name" value="KduI"/>
    <property type="match status" value="1"/>
</dbReference>
<comment type="cofactor">
    <cofactor evidence="6">
        <name>Zn(2+)</name>
        <dbReference type="ChEBI" id="CHEBI:29105"/>
    </cofactor>
    <text evidence="6">Binds 1 zinc ion per subunit.</text>
</comment>
<keyword evidence="4 6" id="KW-0862">Zinc</keyword>
<dbReference type="PANTHER" id="PTHR38461">
    <property type="entry name" value="4-DEOXY-L-THREO-5-HEXOSULOSE-URONATE KETOL-ISOMERASE"/>
    <property type="match status" value="1"/>
</dbReference>
<dbReference type="NCBIfam" id="NF002091">
    <property type="entry name" value="PRK00924.1"/>
    <property type="match status" value="1"/>
</dbReference>